<dbReference type="SUPFAM" id="SSF47895">
    <property type="entry name" value="Transducin (alpha subunit), insertion domain"/>
    <property type="match status" value="1"/>
</dbReference>
<dbReference type="FunFam" id="3.40.50.300:FF:000692">
    <property type="entry name" value="Guanine nucleotide-binding protein subunit alpha"/>
    <property type="match status" value="1"/>
</dbReference>
<evidence type="ECO:0000256" key="2">
    <source>
        <dbReference type="ARBA" id="ARBA00022741"/>
    </source>
</evidence>
<dbReference type="PRINTS" id="PR00318">
    <property type="entry name" value="GPROTEINA"/>
</dbReference>
<dbReference type="Pfam" id="PF00503">
    <property type="entry name" value="G-alpha"/>
    <property type="match status" value="1"/>
</dbReference>
<dbReference type="GO" id="GO:0003924">
    <property type="term" value="F:GTPase activity"/>
    <property type="evidence" value="ECO:0007669"/>
    <property type="project" value="InterPro"/>
</dbReference>
<feature type="compositionally biased region" description="Polar residues" evidence="7">
    <location>
        <begin position="7"/>
        <end position="21"/>
    </location>
</feature>
<accession>A0AAD2K8E3</accession>
<dbReference type="GO" id="GO:0005737">
    <property type="term" value="C:cytoplasm"/>
    <property type="evidence" value="ECO:0007669"/>
    <property type="project" value="TreeGrafter"/>
</dbReference>
<reference evidence="8" key="1">
    <citation type="submission" date="2023-11" db="EMBL/GenBank/DDBJ databases">
        <authorList>
            <person name="De Vega J J."/>
            <person name="De Vega J J."/>
        </authorList>
    </citation>
    <scope>NUCLEOTIDE SEQUENCE</scope>
</reference>
<proteinExistence type="predicted"/>
<dbReference type="InterPro" id="IPR001019">
    <property type="entry name" value="Gprotein_alpha_su"/>
</dbReference>
<feature type="binding site" evidence="6">
    <location>
        <position position="352"/>
    </location>
    <ligand>
        <name>Mg(2+)</name>
        <dbReference type="ChEBI" id="CHEBI:18420"/>
    </ligand>
</feature>
<keyword evidence="6" id="KW-0460">Magnesium</keyword>
<evidence type="ECO:0000256" key="7">
    <source>
        <dbReference type="SAM" id="MobiDB-lite"/>
    </source>
</evidence>
<feature type="compositionally biased region" description="Basic and acidic residues" evidence="7">
    <location>
        <begin position="25"/>
        <end position="46"/>
    </location>
</feature>
<dbReference type="AlphaFoldDB" id="A0AAD2K8E3"/>
<dbReference type="GO" id="GO:0005525">
    <property type="term" value="F:GTP binding"/>
    <property type="evidence" value="ECO:0007669"/>
    <property type="project" value="UniProtKB-KW"/>
</dbReference>
<dbReference type="GO" id="GO:0005834">
    <property type="term" value="C:heterotrimeric G-protein complex"/>
    <property type="evidence" value="ECO:0007669"/>
    <property type="project" value="TreeGrafter"/>
</dbReference>
<keyword evidence="2 5" id="KW-0547">Nucleotide-binding</keyword>
<dbReference type="PROSITE" id="PS51882">
    <property type="entry name" value="G_ALPHA"/>
    <property type="match status" value="1"/>
</dbReference>
<name>A0AAD2K8E3_9AGAR</name>
<feature type="region of interest" description="Disordered" evidence="7">
    <location>
        <begin position="1"/>
        <end position="46"/>
    </location>
</feature>
<dbReference type="GO" id="GO:0031683">
    <property type="term" value="F:G-protein beta/gamma-subunit complex binding"/>
    <property type="evidence" value="ECO:0007669"/>
    <property type="project" value="InterPro"/>
</dbReference>
<dbReference type="InterPro" id="IPR011025">
    <property type="entry name" value="GproteinA_insert"/>
</dbReference>
<organism evidence="8 9">
    <name type="scientific">Mycena citricolor</name>
    <dbReference type="NCBI Taxonomy" id="2018698"/>
    <lineage>
        <taxon>Eukaryota</taxon>
        <taxon>Fungi</taxon>
        <taxon>Dikarya</taxon>
        <taxon>Basidiomycota</taxon>
        <taxon>Agaricomycotina</taxon>
        <taxon>Agaricomycetes</taxon>
        <taxon>Agaricomycetidae</taxon>
        <taxon>Agaricales</taxon>
        <taxon>Marasmiineae</taxon>
        <taxon>Mycenaceae</taxon>
        <taxon>Mycena</taxon>
    </lineage>
</organism>
<keyword evidence="4" id="KW-0807">Transducer</keyword>
<protein>
    <recommendedName>
        <fullName evidence="10">G-alpha-domain-containing protein</fullName>
    </recommendedName>
</protein>
<sequence>MAKTHRSQLSDPFSALTQPPANETPAERHARVQAEQEQKRVSDQIDEELKRERVERKKRAKREVLVLLLGQSESGKSTVLKSAYDPAHLTRTHLRVFRFSDFRMKYAATQWKAELRSWRTVVQLNLIQNVITILDHLDDRLASHPPLPPGSEAGTSSPPVSFQAPMVSYGRASIDSNFSDMSMATSTAPGVTLSQKHRILNLRLSPLRKVAEDLRRRLGADDPDLTFANGDDGAALGFGGALPDERRAVRQEFGVRGWIGALGLNSPFGGARRGSSDRQGQAMSVDEATEILASLSEDISALWNDEDVQLLLQENRVRMEDQPGFFLADTERITSRDYVPSDNDVVRARLRTLGVQEWRIVLENGDSFGSEWVIYDVGGSRSMRHAWLPYFDSMNAIIFLAPISCFDERLEEDPSVNRLEDTLLLWRAIVSSKLLAETTLVVFLNKCDLLKRKLQSGVQVKKYLISYGERENEVSAVVKYLKDKFKDILRVESAGPRSAYLYATSVTDTKATAATLNILRDSLIREHLKHAEFL</sequence>
<comment type="caution">
    <text evidence="8">The sequence shown here is derived from an EMBL/GenBank/DDBJ whole genome shotgun (WGS) entry which is preliminary data.</text>
</comment>
<dbReference type="GO" id="GO:0001664">
    <property type="term" value="F:G protein-coupled receptor binding"/>
    <property type="evidence" value="ECO:0007669"/>
    <property type="project" value="TreeGrafter"/>
</dbReference>
<evidence type="ECO:0000256" key="5">
    <source>
        <dbReference type="PIRSR" id="PIRSR601019-1"/>
    </source>
</evidence>
<evidence type="ECO:0000256" key="3">
    <source>
        <dbReference type="ARBA" id="ARBA00023134"/>
    </source>
</evidence>
<evidence type="ECO:0000313" key="8">
    <source>
        <dbReference type="EMBL" id="CAK5284889.1"/>
    </source>
</evidence>
<keyword evidence="3 5" id="KW-0342">GTP-binding</keyword>
<dbReference type="PANTHER" id="PTHR10218">
    <property type="entry name" value="GTP-BINDING PROTEIN ALPHA SUBUNIT"/>
    <property type="match status" value="1"/>
</dbReference>
<evidence type="ECO:0008006" key="10">
    <source>
        <dbReference type="Google" id="ProtNLM"/>
    </source>
</evidence>
<evidence type="ECO:0000256" key="1">
    <source>
        <dbReference type="ARBA" id="ARBA00022723"/>
    </source>
</evidence>
<keyword evidence="9" id="KW-1185">Reference proteome</keyword>
<gene>
    <name evidence="8" type="ORF">MYCIT1_LOCUS38405</name>
</gene>
<dbReference type="PANTHER" id="PTHR10218:SF360">
    <property type="entry name" value="GUANINE NUCLEOTIDE-BINDING PROTEIN SUBUNIT ALPHA HOMOLOG"/>
    <property type="match status" value="1"/>
</dbReference>
<evidence type="ECO:0000313" key="9">
    <source>
        <dbReference type="Proteomes" id="UP001295794"/>
    </source>
</evidence>
<dbReference type="InterPro" id="IPR027417">
    <property type="entry name" value="P-loop_NTPase"/>
</dbReference>
<feature type="binding site" evidence="5">
    <location>
        <begin position="445"/>
        <end position="448"/>
    </location>
    <ligand>
        <name>GTP</name>
        <dbReference type="ChEBI" id="CHEBI:37565"/>
    </ligand>
</feature>
<dbReference type="EMBL" id="CAVNYO010000481">
    <property type="protein sequence ID" value="CAK5284889.1"/>
    <property type="molecule type" value="Genomic_DNA"/>
</dbReference>
<evidence type="ECO:0000256" key="6">
    <source>
        <dbReference type="PIRSR" id="PIRSR601019-2"/>
    </source>
</evidence>
<dbReference type="Gene3D" id="3.40.50.300">
    <property type="entry name" value="P-loop containing nucleotide triphosphate hydrolases"/>
    <property type="match status" value="2"/>
</dbReference>
<dbReference type="GO" id="GO:0046872">
    <property type="term" value="F:metal ion binding"/>
    <property type="evidence" value="ECO:0007669"/>
    <property type="project" value="UniProtKB-KW"/>
</dbReference>
<dbReference type="SUPFAM" id="SSF52540">
    <property type="entry name" value="P-loop containing nucleoside triphosphate hydrolases"/>
    <property type="match status" value="1"/>
</dbReference>
<dbReference type="Proteomes" id="UP001295794">
    <property type="component" value="Unassembled WGS sequence"/>
</dbReference>
<dbReference type="GO" id="GO:0007188">
    <property type="term" value="P:adenylate cyclase-modulating G protein-coupled receptor signaling pathway"/>
    <property type="evidence" value="ECO:0007669"/>
    <property type="project" value="TreeGrafter"/>
</dbReference>
<dbReference type="SMART" id="SM00275">
    <property type="entry name" value="G_alpha"/>
    <property type="match status" value="1"/>
</dbReference>
<evidence type="ECO:0000256" key="4">
    <source>
        <dbReference type="ARBA" id="ARBA00023224"/>
    </source>
</evidence>
<keyword evidence="1 6" id="KW-0479">Metal-binding</keyword>